<evidence type="ECO:0000256" key="2">
    <source>
        <dbReference type="SAM" id="Phobius"/>
    </source>
</evidence>
<name>A0A1T4QQ79_9ACTN</name>
<evidence type="ECO:0000313" key="3">
    <source>
        <dbReference type="EMBL" id="SKA05900.1"/>
    </source>
</evidence>
<dbReference type="RefSeq" id="WP_078761675.1">
    <property type="nucleotide sequence ID" value="NZ_FUWS01000005.1"/>
</dbReference>
<sequence length="206" mass="22041">MPDYYTPDRTPWVIGVATVGLVVAIALFATGWLSPSSEAPPSEGRSEPTIGGTGAPSPSSPSPPADPLPDDQDLVELFVDPEEVRAALGTSLGYAEALATFSPEETESDYHDRLAVLSDANMASGLPSNTLIGPIYEQLEASGEATRGNARIISLQAGDGQMHFTFLVTAIPIDDPEERIEIGRVYLMTDSYNGNWYISGIDRFLH</sequence>
<dbReference type="Proteomes" id="UP000190637">
    <property type="component" value="Unassembled WGS sequence"/>
</dbReference>
<evidence type="ECO:0008006" key="5">
    <source>
        <dbReference type="Google" id="ProtNLM"/>
    </source>
</evidence>
<organism evidence="3 4">
    <name type="scientific">Marinactinospora thermotolerans DSM 45154</name>
    <dbReference type="NCBI Taxonomy" id="1122192"/>
    <lineage>
        <taxon>Bacteria</taxon>
        <taxon>Bacillati</taxon>
        <taxon>Actinomycetota</taxon>
        <taxon>Actinomycetes</taxon>
        <taxon>Streptosporangiales</taxon>
        <taxon>Nocardiopsidaceae</taxon>
        <taxon>Marinactinospora</taxon>
    </lineage>
</organism>
<feature type="region of interest" description="Disordered" evidence="1">
    <location>
        <begin position="35"/>
        <end position="72"/>
    </location>
</feature>
<dbReference type="STRING" id="1122192.SAMN02745673_02362"/>
<keyword evidence="2" id="KW-0812">Transmembrane</keyword>
<evidence type="ECO:0000313" key="4">
    <source>
        <dbReference type="Proteomes" id="UP000190637"/>
    </source>
</evidence>
<protein>
    <recommendedName>
        <fullName evidence="5">Mce-associated membrane protein</fullName>
    </recommendedName>
</protein>
<feature type="compositionally biased region" description="Pro residues" evidence="1">
    <location>
        <begin position="58"/>
        <end position="67"/>
    </location>
</feature>
<accession>A0A1T4QQ79</accession>
<evidence type="ECO:0000256" key="1">
    <source>
        <dbReference type="SAM" id="MobiDB-lite"/>
    </source>
</evidence>
<dbReference type="AlphaFoldDB" id="A0A1T4QQ79"/>
<keyword evidence="4" id="KW-1185">Reference proteome</keyword>
<feature type="transmembrane region" description="Helical" evidence="2">
    <location>
        <begin position="12"/>
        <end position="33"/>
    </location>
</feature>
<dbReference type="EMBL" id="FUWS01000005">
    <property type="protein sequence ID" value="SKA05900.1"/>
    <property type="molecule type" value="Genomic_DNA"/>
</dbReference>
<gene>
    <name evidence="3" type="ORF">SAMN02745673_02362</name>
</gene>
<keyword evidence="2" id="KW-1133">Transmembrane helix</keyword>
<reference evidence="3 4" key="1">
    <citation type="submission" date="2017-02" db="EMBL/GenBank/DDBJ databases">
        <authorList>
            <person name="Peterson S.W."/>
        </authorList>
    </citation>
    <scope>NUCLEOTIDE SEQUENCE [LARGE SCALE GENOMIC DNA]</scope>
    <source>
        <strain evidence="3 4">DSM 45154</strain>
    </source>
</reference>
<keyword evidence="2" id="KW-0472">Membrane</keyword>
<proteinExistence type="predicted"/>